<comment type="subunit">
    <text evidence="5">Monomer.</text>
</comment>
<evidence type="ECO:0000256" key="2">
    <source>
        <dbReference type="ARBA" id="ARBA00001947"/>
    </source>
</evidence>
<evidence type="ECO:0000256" key="9">
    <source>
        <dbReference type="ARBA" id="ARBA00022764"/>
    </source>
</evidence>
<dbReference type="NCBIfam" id="NF033088">
    <property type="entry name" value="bla_subclass_B1"/>
    <property type="match status" value="1"/>
</dbReference>
<accession>A0A7U3MVS9</accession>
<evidence type="ECO:0000256" key="7">
    <source>
        <dbReference type="ARBA" id="ARBA00022723"/>
    </source>
</evidence>
<comment type="subcellular location">
    <subcellularLocation>
        <location evidence="3">Periplasm</location>
    </subcellularLocation>
</comment>
<dbReference type="SUPFAM" id="SSF56281">
    <property type="entry name" value="Metallo-hydrolase/oxidoreductase"/>
    <property type="match status" value="1"/>
</dbReference>
<dbReference type="PANTHER" id="PTHR42951:SF4">
    <property type="entry name" value="ACYL-COENZYME A THIOESTERASE MBLAC2"/>
    <property type="match status" value="1"/>
</dbReference>
<dbReference type="CARD" id="ARO:3006889">
    <property type="molecule name" value="GMB-1"/>
    <property type="mechanism identifier" value="ARO:0001004"/>
    <property type="mechanism name" value="antibiotic inactivation"/>
</dbReference>
<dbReference type="GO" id="GO:0017001">
    <property type="term" value="P:antibiotic catabolic process"/>
    <property type="evidence" value="ECO:0007669"/>
    <property type="project" value="UniProtKB-ARBA"/>
</dbReference>
<feature type="domain" description="Metallo-beta-lactamase" evidence="14">
    <location>
        <begin position="48"/>
        <end position="243"/>
    </location>
</feature>
<keyword evidence="12" id="KW-0046">Antibiotic resistance</keyword>
<dbReference type="EMBL" id="MT463315">
    <property type="protein sequence ID" value="QKF95688.1"/>
    <property type="molecule type" value="Genomic_DNA"/>
</dbReference>
<evidence type="ECO:0000256" key="1">
    <source>
        <dbReference type="ARBA" id="ARBA00001526"/>
    </source>
</evidence>
<dbReference type="SMR" id="A0A7U3MVS9"/>
<protein>
    <recommendedName>
        <fullName evidence="6">beta-lactamase</fullName>
        <ecNumber evidence="6">3.5.2.6</ecNumber>
    </recommendedName>
</protein>
<sequence length="270" mass="30141">MLNFVFALFTAFTAFSAFALDQKAFDEQFAVKELAKDTYQVTDKFYHDSNVLVARMPDGTVVIASSPFETVGAQLMMDWIKEKWDPKRIVAVNTHFHSDGTGGNEAYKQAGAEIWASDLTWRLHRQSTKKDQQALADGFKSKPELRDRILKRKTVHANRTFKSKEGKIFDFGGEKVELIFPGEGHTSDNSVVYLPQRKVLFGGCLIRSAKHDIGYLGDAVVKPWAETVRNVQKLKPEIVIPGHGPVGGPELLTRTIDLAEKEAAKGTTKN</sequence>
<evidence type="ECO:0000256" key="4">
    <source>
        <dbReference type="ARBA" id="ARBA00005250"/>
    </source>
</evidence>
<proteinExistence type="inferred from homology"/>
<dbReference type="InterPro" id="IPR001279">
    <property type="entry name" value="Metallo-B-lactamas"/>
</dbReference>
<dbReference type="Gene3D" id="3.60.15.10">
    <property type="entry name" value="Ribonuclease Z/Hydroxyacylglutathione hydrolase-like"/>
    <property type="match status" value="1"/>
</dbReference>
<gene>
    <name evidence="15" type="primary">blaGMB</name>
</gene>
<keyword evidence="11" id="KW-0862">Zinc</keyword>
<feature type="chain" id="PRO_5030894051" description="beta-lactamase" evidence="13">
    <location>
        <begin position="20"/>
        <end position="270"/>
    </location>
</feature>
<keyword evidence="7" id="KW-0479">Metal-binding</keyword>
<organism evidence="15">
    <name type="scientific">Citrobacter freundii</name>
    <dbReference type="NCBI Taxonomy" id="546"/>
    <lineage>
        <taxon>Bacteria</taxon>
        <taxon>Pseudomonadati</taxon>
        <taxon>Pseudomonadota</taxon>
        <taxon>Gammaproteobacteria</taxon>
        <taxon>Enterobacterales</taxon>
        <taxon>Enterobacteriaceae</taxon>
        <taxon>Citrobacter</taxon>
        <taxon>Citrobacter freundii complex</taxon>
    </lineage>
</organism>
<dbReference type="EC" id="3.5.2.6" evidence="6"/>
<name>A0A7U3MVS9_CITFR</name>
<evidence type="ECO:0000256" key="11">
    <source>
        <dbReference type="ARBA" id="ARBA00022833"/>
    </source>
</evidence>
<evidence type="ECO:0000256" key="12">
    <source>
        <dbReference type="ARBA" id="ARBA00023251"/>
    </source>
</evidence>
<keyword evidence="10" id="KW-0378">Hydrolase</keyword>
<comment type="similarity">
    <text evidence="4">Belongs to the metallo-beta-lactamase superfamily. Class-B beta-lactamase family.</text>
</comment>
<dbReference type="PANTHER" id="PTHR42951">
    <property type="entry name" value="METALLO-BETA-LACTAMASE DOMAIN-CONTAINING"/>
    <property type="match status" value="1"/>
</dbReference>
<evidence type="ECO:0000313" key="15">
    <source>
        <dbReference type="EMBL" id="QKF95688.1"/>
    </source>
</evidence>
<evidence type="ECO:0000256" key="10">
    <source>
        <dbReference type="ARBA" id="ARBA00022801"/>
    </source>
</evidence>
<evidence type="ECO:0000256" key="3">
    <source>
        <dbReference type="ARBA" id="ARBA00004418"/>
    </source>
</evidence>
<evidence type="ECO:0000256" key="5">
    <source>
        <dbReference type="ARBA" id="ARBA00011245"/>
    </source>
</evidence>
<dbReference type="InterPro" id="IPR050855">
    <property type="entry name" value="NDM-1-like"/>
</dbReference>
<keyword evidence="8 13" id="KW-0732">Signal</keyword>
<dbReference type="InterPro" id="IPR058199">
    <property type="entry name" value="BlaB//VIM/IMP-1"/>
</dbReference>
<dbReference type="SMART" id="SM00849">
    <property type="entry name" value="Lactamase_B"/>
    <property type="match status" value="1"/>
</dbReference>
<evidence type="ECO:0000256" key="13">
    <source>
        <dbReference type="SAM" id="SignalP"/>
    </source>
</evidence>
<dbReference type="AlphaFoldDB" id="A0A7U3MVS9"/>
<evidence type="ECO:0000259" key="14">
    <source>
        <dbReference type="SMART" id="SM00849"/>
    </source>
</evidence>
<comment type="catalytic activity">
    <reaction evidence="1">
        <text>a beta-lactam + H2O = a substituted beta-amino acid</text>
        <dbReference type="Rhea" id="RHEA:20401"/>
        <dbReference type="ChEBI" id="CHEBI:15377"/>
        <dbReference type="ChEBI" id="CHEBI:35627"/>
        <dbReference type="ChEBI" id="CHEBI:140347"/>
        <dbReference type="EC" id="3.5.2.6"/>
    </reaction>
</comment>
<evidence type="ECO:0000256" key="8">
    <source>
        <dbReference type="ARBA" id="ARBA00022729"/>
    </source>
</evidence>
<keyword evidence="9" id="KW-0574">Periplasm</keyword>
<comment type="cofactor">
    <cofactor evidence="2">
        <name>Zn(2+)</name>
        <dbReference type="ChEBI" id="CHEBI:29105"/>
    </cofactor>
</comment>
<evidence type="ECO:0000256" key="6">
    <source>
        <dbReference type="ARBA" id="ARBA00012865"/>
    </source>
</evidence>
<dbReference type="Pfam" id="PF00753">
    <property type="entry name" value="Lactamase_B"/>
    <property type="match status" value="1"/>
</dbReference>
<dbReference type="NCBIfam" id="NF038103">
    <property type="entry name" value="blaGMB"/>
    <property type="match status" value="1"/>
</dbReference>
<dbReference type="InterPro" id="IPR036866">
    <property type="entry name" value="RibonucZ/Hydroxyglut_hydro"/>
</dbReference>
<dbReference type="RefSeq" id="WP_204376227.1">
    <property type="nucleotide sequence ID" value="NG_073463.1"/>
</dbReference>
<feature type="signal peptide" evidence="13">
    <location>
        <begin position="1"/>
        <end position="19"/>
    </location>
</feature>
<reference evidence="15" key="1">
    <citation type="submission" date="2020-05" db="EMBL/GenBank/DDBJ databases">
        <authorList>
            <person name="Schauer J.M."/>
            <person name="Hans J.B."/>
            <person name="Pfennigwerth N.E."/>
            <person name="Gatermann S.G."/>
        </authorList>
    </citation>
    <scope>NUCLEOTIDE SEQUENCE</scope>
    <source>
        <strain evidence="15">NRZ-49994</strain>
    </source>
</reference>